<accession>A0A6A1V1Z4</accession>
<name>A0A6A1V1Z4_9ROSI</name>
<dbReference type="Proteomes" id="UP000516437">
    <property type="component" value="Chromosome 7"/>
</dbReference>
<dbReference type="InterPro" id="IPR019794">
    <property type="entry name" value="Peroxidases_AS"/>
</dbReference>
<gene>
    <name evidence="1" type="ORF">CJ030_MR7G013541</name>
</gene>
<evidence type="ECO:0000313" key="1">
    <source>
        <dbReference type="EMBL" id="KAB1206712.1"/>
    </source>
</evidence>
<protein>
    <submittedName>
        <fullName evidence="1">Putative L-ascorbate peroxidase 6</fullName>
    </submittedName>
</protein>
<sequence length="200" mass="22164">MVAMGEVSAFDINGRGDHCETKQVGEDEEEDEMFGSMFAFSEEGCLFSARNRSCKSSRRRAVAFIATLPSLLVLNESLLEGFGANAAGPATSEYLVINEELRKVLSKGKVAGVLRLVFHAAGTFDMDENSGSKLWHWFNGTIVVAEDSQLKPSAGTSSQVVDEASTNQFELEDSVDDNRFFFVIHCGQTIWEWDLYSYNF</sequence>
<dbReference type="AlphaFoldDB" id="A0A6A1V1Z4"/>
<proteinExistence type="predicted"/>
<reference evidence="1 2" key="1">
    <citation type="journal article" date="2019" name="Plant Biotechnol. J.">
        <title>The red bayberry genome and genetic basis of sex determination.</title>
        <authorList>
            <person name="Jia H.M."/>
            <person name="Jia H.J."/>
            <person name="Cai Q.L."/>
            <person name="Wang Y."/>
            <person name="Zhao H.B."/>
            <person name="Yang W.F."/>
            <person name="Wang G.Y."/>
            <person name="Li Y.H."/>
            <person name="Zhan D.L."/>
            <person name="Shen Y.T."/>
            <person name="Niu Q.F."/>
            <person name="Chang L."/>
            <person name="Qiu J."/>
            <person name="Zhao L."/>
            <person name="Xie H.B."/>
            <person name="Fu W.Y."/>
            <person name="Jin J."/>
            <person name="Li X.W."/>
            <person name="Jiao Y."/>
            <person name="Zhou C.C."/>
            <person name="Tu T."/>
            <person name="Chai C.Y."/>
            <person name="Gao J.L."/>
            <person name="Fan L.J."/>
            <person name="van de Weg E."/>
            <person name="Wang J.Y."/>
            <person name="Gao Z.S."/>
        </authorList>
    </citation>
    <scope>NUCLEOTIDE SEQUENCE [LARGE SCALE GENOMIC DNA]</scope>
    <source>
        <tissue evidence="1">Leaves</tissue>
    </source>
</reference>
<dbReference type="PROSITE" id="PS00436">
    <property type="entry name" value="PEROXIDASE_2"/>
    <property type="match status" value="1"/>
</dbReference>
<dbReference type="OrthoDB" id="2859658at2759"/>
<comment type="caution">
    <text evidence="1">The sequence shown here is derived from an EMBL/GenBank/DDBJ whole genome shotgun (WGS) entry which is preliminary data.</text>
</comment>
<dbReference type="GO" id="GO:0004601">
    <property type="term" value="F:peroxidase activity"/>
    <property type="evidence" value="ECO:0007669"/>
    <property type="project" value="UniProtKB-KW"/>
</dbReference>
<evidence type="ECO:0000313" key="2">
    <source>
        <dbReference type="Proteomes" id="UP000516437"/>
    </source>
</evidence>
<keyword evidence="2" id="KW-1185">Reference proteome</keyword>
<keyword evidence="1" id="KW-0575">Peroxidase</keyword>
<organism evidence="1 2">
    <name type="scientific">Morella rubra</name>
    <name type="common">Chinese bayberry</name>
    <dbReference type="NCBI Taxonomy" id="262757"/>
    <lineage>
        <taxon>Eukaryota</taxon>
        <taxon>Viridiplantae</taxon>
        <taxon>Streptophyta</taxon>
        <taxon>Embryophyta</taxon>
        <taxon>Tracheophyta</taxon>
        <taxon>Spermatophyta</taxon>
        <taxon>Magnoliopsida</taxon>
        <taxon>eudicotyledons</taxon>
        <taxon>Gunneridae</taxon>
        <taxon>Pentapetalae</taxon>
        <taxon>rosids</taxon>
        <taxon>fabids</taxon>
        <taxon>Fagales</taxon>
        <taxon>Myricaceae</taxon>
        <taxon>Morella</taxon>
    </lineage>
</organism>
<dbReference type="EMBL" id="RXIC02000025">
    <property type="protein sequence ID" value="KAB1206712.1"/>
    <property type="molecule type" value="Genomic_DNA"/>
</dbReference>
<keyword evidence="1" id="KW-0560">Oxidoreductase</keyword>